<reference evidence="2 3" key="1">
    <citation type="journal article" date="2020" name="Cell">
        <title>Large-Scale Comparative Analyses of Tick Genomes Elucidate Their Genetic Diversity and Vector Capacities.</title>
        <authorList>
            <consortium name="Tick Genome and Microbiome Consortium (TIGMIC)"/>
            <person name="Jia N."/>
            <person name="Wang J."/>
            <person name="Shi W."/>
            <person name="Du L."/>
            <person name="Sun Y."/>
            <person name="Zhan W."/>
            <person name="Jiang J.F."/>
            <person name="Wang Q."/>
            <person name="Zhang B."/>
            <person name="Ji P."/>
            <person name="Bell-Sakyi L."/>
            <person name="Cui X.M."/>
            <person name="Yuan T.T."/>
            <person name="Jiang B.G."/>
            <person name="Yang W.F."/>
            <person name="Lam T.T."/>
            <person name="Chang Q.C."/>
            <person name="Ding S.J."/>
            <person name="Wang X.J."/>
            <person name="Zhu J.G."/>
            <person name="Ruan X.D."/>
            <person name="Zhao L."/>
            <person name="Wei J.T."/>
            <person name="Ye R.Z."/>
            <person name="Que T.C."/>
            <person name="Du C.H."/>
            <person name="Zhou Y.H."/>
            <person name="Cheng J.X."/>
            <person name="Dai P.F."/>
            <person name="Guo W.B."/>
            <person name="Han X.H."/>
            <person name="Huang E.J."/>
            <person name="Li L.F."/>
            <person name="Wei W."/>
            <person name="Gao Y.C."/>
            <person name="Liu J.Z."/>
            <person name="Shao H.Z."/>
            <person name="Wang X."/>
            <person name="Wang C.C."/>
            <person name="Yang T.C."/>
            <person name="Huo Q.B."/>
            <person name="Li W."/>
            <person name="Chen H.Y."/>
            <person name="Chen S.E."/>
            <person name="Zhou L.G."/>
            <person name="Ni X.B."/>
            <person name="Tian J.H."/>
            <person name="Sheng Y."/>
            <person name="Liu T."/>
            <person name="Pan Y.S."/>
            <person name="Xia L.Y."/>
            <person name="Li J."/>
            <person name="Zhao F."/>
            <person name="Cao W.C."/>
        </authorList>
    </citation>
    <scope>NUCLEOTIDE SEQUENCE [LARGE SCALE GENOMIC DNA]</scope>
    <source>
        <strain evidence="2">HaeL-2018</strain>
    </source>
</reference>
<feature type="compositionally biased region" description="Polar residues" evidence="1">
    <location>
        <begin position="476"/>
        <end position="491"/>
    </location>
</feature>
<feature type="compositionally biased region" description="Polar residues" evidence="1">
    <location>
        <begin position="457"/>
        <end position="469"/>
    </location>
</feature>
<evidence type="ECO:0000313" key="3">
    <source>
        <dbReference type="Proteomes" id="UP000821853"/>
    </source>
</evidence>
<accession>A0A9J6H1S4</accession>
<dbReference type="EMBL" id="JABSTR010000010">
    <property type="protein sequence ID" value="KAH9380671.1"/>
    <property type="molecule type" value="Genomic_DNA"/>
</dbReference>
<gene>
    <name evidence="2" type="ORF">HPB48_000066</name>
</gene>
<dbReference type="VEuPathDB" id="VectorBase:HLOH_063289"/>
<comment type="caution">
    <text evidence="2">The sequence shown here is derived from an EMBL/GenBank/DDBJ whole genome shotgun (WGS) entry which is preliminary data.</text>
</comment>
<evidence type="ECO:0000313" key="2">
    <source>
        <dbReference type="EMBL" id="KAH9380671.1"/>
    </source>
</evidence>
<feature type="compositionally biased region" description="Polar residues" evidence="1">
    <location>
        <begin position="324"/>
        <end position="335"/>
    </location>
</feature>
<evidence type="ECO:0000256" key="1">
    <source>
        <dbReference type="SAM" id="MobiDB-lite"/>
    </source>
</evidence>
<keyword evidence="3" id="KW-1185">Reference proteome</keyword>
<organism evidence="2 3">
    <name type="scientific">Haemaphysalis longicornis</name>
    <name type="common">Bush tick</name>
    <dbReference type="NCBI Taxonomy" id="44386"/>
    <lineage>
        <taxon>Eukaryota</taxon>
        <taxon>Metazoa</taxon>
        <taxon>Ecdysozoa</taxon>
        <taxon>Arthropoda</taxon>
        <taxon>Chelicerata</taxon>
        <taxon>Arachnida</taxon>
        <taxon>Acari</taxon>
        <taxon>Parasitiformes</taxon>
        <taxon>Ixodida</taxon>
        <taxon>Ixodoidea</taxon>
        <taxon>Ixodidae</taxon>
        <taxon>Haemaphysalinae</taxon>
        <taxon>Haemaphysalis</taxon>
    </lineage>
</organism>
<name>A0A9J6H1S4_HAELO</name>
<feature type="region of interest" description="Disordered" evidence="1">
    <location>
        <begin position="220"/>
        <end position="367"/>
    </location>
</feature>
<feature type="compositionally biased region" description="Polar residues" evidence="1">
    <location>
        <begin position="232"/>
        <end position="245"/>
    </location>
</feature>
<proteinExistence type="predicted"/>
<feature type="region of interest" description="Disordered" evidence="1">
    <location>
        <begin position="454"/>
        <end position="491"/>
    </location>
</feature>
<sequence>MVQLYRAEEDDWLTVLRKKQQPKNQSTLVLCPQDGFVLATHRPAALMMAIESAANLLQSEAKAIYVDVPRHQNIAVIKSLRDSATEKIVRITGIYIGGQIRRKTQCRGIVHESRPVHAEELMQNLCAPNTDVLSARMMGRSETALLTFSGTYVPPDICPQAGVIKCKACGSLLDTPDQEHSCKLCCANCQGEHPADDPTCPAREQAASAASKAAYLKRVQARKKYEKKPETSRQVTTEVQSQGAGTSLRKQHTSRMPVKTTAVASHGRSGSRACTNGNRRAQSLSLRRKRRSSDAYKRALICPKPSIAESLRRIPDDTPIAPPTESQTADTNIMDTSEVPPIQNSEEESPRRTSLTQKRELDNPPSKRQCAVVVNNQELDFSELKAQISVITAKLEAATKAAEELEKKTEARFIEIEQKAEQSASQLALMMEKIDQSLKAIQQSQQDIQRRLDGLESTPSSAHRFTSPRSHPYASEANQRQRTLHTNNGDN</sequence>
<protein>
    <submittedName>
        <fullName evidence="2">Uncharacterized protein</fullName>
    </submittedName>
</protein>
<dbReference type="AlphaFoldDB" id="A0A9J6H1S4"/>
<dbReference type="Proteomes" id="UP000821853">
    <property type="component" value="Chromosome 8"/>
</dbReference>